<evidence type="ECO:0000313" key="1">
    <source>
        <dbReference type="EMBL" id="KAK1329803.1"/>
    </source>
</evidence>
<comment type="caution">
    <text evidence="1">The sequence shown here is derived from an EMBL/GenBank/DDBJ whole genome shotgun (WGS) entry which is preliminary data.</text>
</comment>
<dbReference type="EMBL" id="JAULJE010000021">
    <property type="protein sequence ID" value="KAK1329803.1"/>
    <property type="molecule type" value="Genomic_DNA"/>
</dbReference>
<evidence type="ECO:0000313" key="2">
    <source>
        <dbReference type="Proteomes" id="UP001177744"/>
    </source>
</evidence>
<organism evidence="1 2">
    <name type="scientific">Cnephaeus nilssonii</name>
    <name type="common">Northern bat</name>
    <name type="synonym">Eptesicus nilssonii</name>
    <dbReference type="NCBI Taxonomy" id="3371016"/>
    <lineage>
        <taxon>Eukaryota</taxon>
        <taxon>Metazoa</taxon>
        <taxon>Chordata</taxon>
        <taxon>Craniata</taxon>
        <taxon>Vertebrata</taxon>
        <taxon>Euteleostomi</taxon>
        <taxon>Mammalia</taxon>
        <taxon>Eutheria</taxon>
        <taxon>Laurasiatheria</taxon>
        <taxon>Chiroptera</taxon>
        <taxon>Yangochiroptera</taxon>
        <taxon>Vespertilionidae</taxon>
        <taxon>Cnephaeus</taxon>
    </lineage>
</organism>
<reference evidence="1" key="1">
    <citation type="submission" date="2023-06" db="EMBL/GenBank/DDBJ databases">
        <title>Reference genome for the Northern bat (Eptesicus nilssonii), a most northern bat species.</title>
        <authorList>
            <person name="Laine V.N."/>
            <person name="Pulliainen A.T."/>
            <person name="Lilley T.M."/>
        </authorList>
    </citation>
    <scope>NUCLEOTIDE SEQUENCE</scope>
    <source>
        <strain evidence="1">BLF_Eptnil</strain>
        <tissue evidence="1">Kidney</tissue>
    </source>
</reference>
<keyword evidence="2" id="KW-1185">Reference proteome</keyword>
<protein>
    <submittedName>
        <fullName evidence="1">Uncharacterized protein</fullName>
    </submittedName>
</protein>
<gene>
    <name evidence="1" type="ORF">QTO34_009986</name>
</gene>
<dbReference type="PANTHER" id="PTHR14947">
    <property type="entry name" value="ZINC FINGER PROTEIN"/>
    <property type="match status" value="1"/>
</dbReference>
<accession>A0AA40LFL8</accession>
<name>A0AA40LFL8_CNENI</name>
<dbReference type="AlphaFoldDB" id="A0AA40LFL8"/>
<dbReference type="InterPro" id="IPR039938">
    <property type="entry name" value="Sp4-like"/>
</dbReference>
<proteinExistence type="predicted"/>
<sequence>MEKSLINAVNVGNRLRRCIAFIVIRDFTLEKGLMSAVNVGILLPVVLPFVVIRDFTQEERLTNAVNVGNLLRELIAFIITRDFTLEKVLMSAVNVGNLLPGAMPFVVIREATQGKNLINAVSVGNLLPPAVSFVVIREFTQEKSLIIAVNVGNLSQELIAFIVIRDFTPEKVRMSAVNRHEDYPLSLECGTGERNLIPLVHLFSLHLSACLHGPEKQQNQTSDAVAATGPAFTAQVTQQDHFRAFATQSLDVSPEDVAFHTPAVMISVFSTGVMCKVTRHPAFGRTVRPKAGRLVTLVMWGGEKNADPFLGLNDYITQNTLCGIPTA</sequence>
<dbReference type="Proteomes" id="UP001177744">
    <property type="component" value="Unassembled WGS sequence"/>
</dbReference>
<dbReference type="PANTHER" id="PTHR14947:SF25">
    <property type="entry name" value="C2H2-TYPE DOMAIN-CONTAINING PROTEIN"/>
    <property type="match status" value="1"/>
</dbReference>